<organism evidence="2 3">
    <name type="scientific">Nocardiopsis sediminis</name>
    <dbReference type="NCBI Taxonomy" id="1778267"/>
    <lineage>
        <taxon>Bacteria</taxon>
        <taxon>Bacillati</taxon>
        <taxon>Actinomycetota</taxon>
        <taxon>Actinomycetes</taxon>
        <taxon>Streptosporangiales</taxon>
        <taxon>Nocardiopsidaceae</taxon>
        <taxon>Nocardiopsis</taxon>
    </lineage>
</organism>
<dbReference type="InterPro" id="IPR016039">
    <property type="entry name" value="Thiolase-like"/>
</dbReference>
<keyword evidence="3" id="KW-1185">Reference proteome</keyword>
<name>A0ABV8FRF1_9ACTN</name>
<sequence>MADYPLPPAPAAEQHPLPPAPVAAGYGEVVTEDPAAHARNAPSLFADPLAWLMAEAAAAAVQDHGADLAAAGDQVGMVTVSETGTLDTMRAIAKATARGRVSPLKFAGANPGSLAGLTCIRQGFRGPTLALSMPPADGAPTAAALAAGWLARGSARYVLIGTHRQDGTVHAARCLILRAAPGPGPRTEPDLSRLTAPALLPQTTNG</sequence>
<dbReference type="Proteomes" id="UP001595847">
    <property type="component" value="Unassembled WGS sequence"/>
</dbReference>
<accession>A0ABV8FRF1</accession>
<dbReference type="EMBL" id="JBHSBH010000010">
    <property type="protein sequence ID" value="MFC3997261.1"/>
    <property type="molecule type" value="Genomic_DNA"/>
</dbReference>
<dbReference type="RefSeq" id="WP_378534089.1">
    <property type="nucleotide sequence ID" value="NZ_JBHSBH010000010.1"/>
</dbReference>
<feature type="region of interest" description="Disordered" evidence="1">
    <location>
        <begin position="1"/>
        <end position="24"/>
    </location>
</feature>
<gene>
    <name evidence="2" type="ORF">ACFOVU_15120</name>
</gene>
<reference evidence="3" key="1">
    <citation type="journal article" date="2019" name="Int. J. Syst. Evol. Microbiol.">
        <title>The Global Catalogue of Microorganisms (GCM) 10K type strain sequencing project: providing services to taxonomists for standard genome sequencing and annotation.</title>
        <authorList>
            <consortium name="The Broad Institute Genomics Platform"/>
            <consortium name="The Broad Institute Genome Sequencing Center for Infectious Disease"/>
            <person name="Wu L."/>
            <person name="Ma J."/>
        </authorList>
    </citation>
    <scope>NUCLEOTIDE SEQUENCE [LARGE SCALE GENOMIC DNA]</scope>
    <source>
        <strain evidence="3">TBRC 1826</strain>
    </source>
</reference>
<feature type="region of interest" description="Disordered" evidence="1">
    <location>
        <begin position="181"/>
        <end position="206"/>
    </location>
</feature>
<evidence type="ECO:0000313" key="2">
    <source>
        <dbReference type="EMBL" id="MFC3997261.1"/>
    </source>
</evidence>
<dbReference type="Gene3D" id="3.40.47.10">
    <property type="match status" value="1"/>
</dbReference>
<evidence type="ECO:0000256" key="1">
    <source>
        <dbReference type="SAM" id="MobiDB-lite"/>
    </source>
</evidence>
<feature type="compositionally biased region" description="Pro residues" evidence="1">
    <location>
        <begin position="1"/>
        <end position="21"/>
    </location>
</feature>
<evidence type="ECO:0000313" key="3">
    <source>
        <dbReference type="Proteomes" id="UP001595847"/>
    </source>
</evidence>
<protein>
    <recommendedName>
        <fullName evidence="4">Beta-ketoacyl synthase N-terminal domain-containing protein</fullName>
    </recommendedName>
</protein>
<evidence type="ECO:0008006" key="4">
    <source>
        <dbReference type="Google" id="ProtNLM"/>
    </source>
</evidence>
<comment type="caution">
    <text evidence="2">The sequence shown here is derived from an EMBL/GenBank/DDBJ whole genome shotgun (WGS) entry which is preliminary data.</text>
</comment>
<dbReference type="SUPFAM" id="SSF53901">
    <property type="entry name" value="Thiolase-like"/>
    <property type="match status" value="1"/>
</dbReference>
<proteinExistence type="predicted"/>